<proteinExistence type="predicted"/>
<reference evidence="2" key="1">
    <citation type="journal article" date="2020" name="mSystems">
        <title>Genome- and Community-Level Interaction Insights into Carbon Utilization and Element Cycling Functions of Hydrothermarchaeota in Hydrothermal Sediment.</title>
        <authorList>
            <person name="Zhou Z."/>
            <person name="Liu Y."/>
            <person name="Xu W."/>
            <person name="Pan J."/>
            <person name="Luo Z.H."/>
            <person name="Li M."/>
        </authorList>
    </citation>
    <scope>NUCLEOTIDE SEQUENCE [LARGE SCALE GENOMIC DNA]</scope>
    <source>
        <strain evidence="2">SpSt-70</strain>
    </source>
</reference>
<dbReference type="PANTHER" id="PTHR30399">
    <property type="entry name" value="UNCHARACTERIZED PROTEIN YGJP"/>
    <property type="match status" value="1"/>
</dbReference>
<evidence type="ECO:0000313" key="2">
    <source>
        <dbReference type="EMBL" id="HGK24455.1"/>
    </source>
</evidence>
<gene>
    <name evidence="2" type="ORF">ENU78_08560</name>
</gene>
<evidence type="ECO:0000259" key="1">
    <source>
        <dbReference type="Pfam" id="PF01863"/>
    </source>
</evidence>
<dbReference type="Gene3D" id="3.30.2010.10">
    <property type="entry name" value="Metalloproteases ('zincins'), catalytic domain"/>
    <property type="match status" value="1"/>
</dbReference>
<comment type="caution">
    <text evidence="2">The sequence shown here is derived from an EMBL/GenBank/DDBJ whole genome shotgun (WGS) entry which is preliminary data.</text>
</comment>
<dbReference type="InterPro" id="IPR053136">
    <property type="entry name" value="UTP_pyrophosphatase-like"/>
</dbReference>
<accession>A0A7C2CR29</accession>
<dbReference type="InterPro" id="IPR002725">
    <property type="entry name" value="YgjP-like_metallopeptidase"/>
</dbReference>
<dbReference type="CDD" id="cd07344">
    <property type="entry name" value="M48_yhfN_like"/>
    <property type="match status" value="1"/>
</dbReference>
<protein>
    <submittedName>
        <fullName evidence="2">M48 family peptidase</fullName>
    </submittedName>
</protein>
<dbReference type="AlphaFoldDB" id="A0A7C2CR29"/>
<feature type="domain" description="YgjP-like metallopeptidase" evidence="1">
    <location>
        <begin position="3"/>
        <end position="99"/>
    </location>
</feature>
<organism evidence="2">
    <name type="scientific">Dictyoglomus thermophilum</name>
    <dbReference type="NCBI Taxonomy" id="14"/>
    <lineage>
        <taxon>Bacteria</taxon>
        <taxon>Pseudomonadati</taxon>
        <taxon>Dictyoglomota</taxon>
        <taxon>Dictyoglomia</taxon>
        <taxon>Dictyoglomales</taxon>
        <taxon>Dictyoglomaceae</taxon>
        <taxon>Dictyoglomus</taxon>
    </lineage>
</organism>
<dbReference type="PANTHER" id="PTHR30399:SF1">
    <property type="entry name" value="UTP PYROPHOSPHATASE"/>
    <property type="match status" value="1"/>
</dbReference>
<sequence>MNEIAREEILNICEKWQKELKVNVKRVQIRNMKNKWGSCSTKGVLTLNKELLKLPLRYAEYVIVHELLHMIVPNHGWTFKTLLYAYIPNWEELHEYLENDRKR</sequence>
<dbReference type="Pfam" id="PF01863">
    <property type="entry name" value="YgjP-like"/>
    <property type="match status" value="1"/>
</dbReference>
<dbReference type="EMBL" id="DTDV01000022">
    <property type="protein sequence ID" value="HGK24455.1"/>
    <property type="molecule type" value="Genomic_DNA"/>
</dbReference>
<name>A0A7C2CR29_DICTH</name>